<keyword evidence="2" id="KW-1185">Reference proteome</keyword>
<evidence type="ECO:0000313" key="1">
    <source>
        <dbReference type="EMBL" id="KGE71225.1"/>
    </source>
</evidence>
<evidence type="ECO:0000313" key="2">
    <source>
        <dbReference type="Proteomes" id="UP000029692"/>
    </source>
</evidence>
<comment type="caution">
    <text evidence="1">The sequence shown here is derived from an EMBL/GenBank/DDBJ whole genome shotgun (WGS) entry which is preliminary data.</text>
</comment>
<gene>
    <name evidence="1" type="ORF">DC28_12270</name>
</gene>
<dbReference type="RefSeq" id="WP_037548933.1">
    <property type="nucleotide sequence ID" value="NZ_JNUP01000067.1"/>
</dbReference>
<proteinExistence type="predicted"/>
<sequence length="492" mass="55716">MKTPGLPPFFSELLRSLITGFRVPPLVVLLLIGLMAAHHLPGQTSLSPRLWASGELFSPVPNPKIPVEDQAETDPTVLYPRAGLDVDLLGYSDFASFEARLTAQVPILQYNPVNNKVTYQGSTMPQLSLSRTLGTLFLGDFTAFWLEYGQDSGFYSSGTQPAVHNKYTDITRQGMDALLSGNAETLFPRLRIGTDLYHGPLTVRLWVDPLRPPAFRPSIDSPWYPADQFDRYREEFDAPNLLVVYQPEPEFHDQEYSYSDPRIHSDDLSFGLDLSTRYRDLEWFLRWYSGWNNRFQYRPALDISNPNQPKVNLTQYLHRADFIDTGFRLTHGALQVYWEGSMSPNALRVSEPVLDETLLRLETEVVQAAQLTHAGGFLWNTPWPGFWITGELGLFHYFGDPEQVDIPDFSRTLMIAADYTSPRGFIMRAGSLYDLTRYPEVQGAAALAQIGYTGPEGLEVLLSIPFIFAHDAHPLAYYSRFFTARLDIALVL</sequence>
<dbReference type="AlphaFoldDB" id="A0A098QTM1"/>
<protein>
    <submittedName>
        <fullName evidence="1">Uncharacterized protein</fullName>
    </submittedName>
</protein>
<organism evidence="1 2">
    <name type="scientific">Spirochaeta lutea</name>
    <dbReference type="NCBI Taxonomy" id="1480694"/>
    <lineage>
        <taxon>Bacteria</taxon>
        <taxon>Pseudomonadati</taxon>
        <taxon>Spirochaetota</taxon>
        <taxon>Spirochaetia</taxon>
        <taxon>Spirochaetales</taxon>
        <taxon>Spirochaetaceae</taxon>
        <taxon>Spirochaeta</taxon>
    </lineage>
</organism>
<dbReference type="EMBL" id="JNUP01000067">
    <property type="protein sequence ID" value="KGE71225.1"/>
    <property type="molecule type" value="Genomic_DNA"/>
</dbReference>
<dbReference type="STRING" id="1480694.DC28_12270"/>
<reference evidence="1 2" key="1">
    <citation type="submission" date="2014-05" db="EMBL/GenBank/DDBJ databases">
        <title>De novo Genome Sequence of Spirocheata sp.</title>
        <authorList>
            <person name="Shivani Y."/>
            <person name="Subhash Y."/>
            <person name="Tushar L."/>
            <person name="Sasikala C."/>
            <person name="Ramana C.V."/>
        </authorList>
    </citation>
    <scope>NUCLEOTIDE SEQUENCE [LARGE SCALE GENOMIC DNA]</scope>
    <source>
        <strain evidence="1 2">JC230</strain>
    </source>
</reference>
<accession>A0A098QTM1</accession>
<name>A0A098QTM1_9SPIO</name>
<dbReference type="Proteomes" id="UP000029692">
    <property type="component" value="Unassembled WGS sequence"/>
</dbReference>